<evidence type="ECO:0000313" key="3">
    <source>
        <dbReference type="Proteomes" id="UP000582090"/>
    </source>
</evidence>
<dbReference type="AlphaFoldDB" id="A0A7W6CUG7"/>
<dbReference type="RefSeq" id="WP_183900945.1">
    <property type="nucleotide sequence ID" value="NZ_JACIDW010000009.1"/>
</dbReference>
<evidence type="ECO:0000259" key="1">
    <source>
        <dbReference type="PROSITE" id="PS50112"/>
    </source>
</evidence>
<feature type="domain" description="PAS" evidence="1">
    <location>
        <begin position="21"/>
        <end position="71"/>
    </location>
</feature>
<dbReference type="Pfam" id="PF08447">
    <property type="entry name" value="PAS_3"/>
    <property type="match status" value="1"/>
</dbReference>
<gene>
    <name evidence="2" type="ORF">GGQ67_003061</name>
</gene>
<reference evidence="2 3" key="1">
    <citation type="submission" date="2020-08" db="EMBL/GenBank/DDBJ databases">
        <title>Genomic Encyclopedia of Type Strains, Phase IV (KMG-IV): sequencing the most valuable type-strain genomes for metagenomic binning, comparative biology and taxonomic classification.</title>
        <authorList>
            <person name="Goeker M."/>
        </authorList>
    </citation>
    <scope>NUCLEOTIDE SEQUENCE [LARGE SCALE GENOMIC DNA]</scope>
    <source>
        <strain evidence="2 3">DSM 26575</strain>
    </source>
</reference>
<protein>
    <submittedName>
        <fullName evidence="2">PAS domain S-box-containing protein</fullName>
    </submittedName>
</protein>
<dbReference type="Gene3D" id="3.30.450.20">
    <property type="entry name" value="PAS domain"/>
    <property type="match status" value="1"/>
</dbReference>
<dbReference type="Proteomes" id="UP000582090">
    <property type="component" value="Unassembled WGS sequence"/>
</dbReference>
<organism evidence="2 3">
    <name type="scientific">Rhizobium metallidurans</name>
    <dbReference type="NCBI Taxonomy" id="1265931"/>
    <lineage>
        <taxon>Bacteria</taxon>
        <taxon>Pseudomonadati</taxon>
        <taxon>Pseudomonadota</taxon>
        <taxon>Alphaproteobacteria</taxon>
        <taxon>Hyphomicrobiales</taxon>
        <taxon>Rhizobiaceae</taxon>
        <taxon>Rhizobium/Agrobacterium group</taxon>
        <taxon>Rhizobium</taxon>
    </lineage>
</organism>
<dbReference type="CDD" id="cd00130">
    <property type="entry name" value="PAS"/>
    <property type="match status" value="1"/>
</dbReference>
<dbReference type="InterPro" id="IPR013655">
    <property type="entry name" value="PAS_fold_3"/>
</dbReference>
<evidence type="ECO:0000313" key="2">
    <source>
        <dbReference type="EMBL" id="MBB3965388.1"/>
    </source>
</evidence>
<dbReference type="EMBL" id="JACIDW010000009">
    <property type="protein sequence ID" value="MBB3965388.1"/>
    <property type="molecule type" value="Genomic_DNA"/>
</dbReference>
<name>A0A7W6CUG7_9HYPH</name>
<dbReference type="NCBIfam" id="TIGR00229">
    <property type="entry name" value="sensory_box"/>
    <property type="match status" value="1"/>
</dbReference>
<dbReference type="InterPro" id="IPR035965">
    <property type="entry name" value="PAS-like_dom_sf"/>
</dbReference>
<accession>A0A7W6CUG7</accession>
<proteinExistence type="predicted"/>
<sequence>MNSTETTDEPGIWTWCLERNVLYADTALAGLFGLDADETLVGLPVDRYVERIHPDDRGRVAKAMSEAVIGGMPYFEEYRVKDGFGETRHVIALGRCFRDRSGNPVHYAGITYPLDAL</sequence>
<dbReference type="SUPFAM" id="SSF55785">
    <property type="entry name" value="PYP-like sensor domain (PAS domain)"/>
    <property type="match status" value="1"/>
</dbReference>
<keyword evidence="3" id="KW-1185">Reference proteome</keyword>
<dbReference type="InterPro" id="IPR000014">
    <property type="entry name" value="PAS"/>
</dbReference>
<comment type="caution">
    <text evidence="2">The sequence shown here is derived from an EMBL/GenBank/DDBJ whole genome shotgun (WGS) entry which is preliminary data.</text>
</comment>
<dbReference type="PROSITE" id="PS50112">
    <property type="entry name" value="PAS"/>
    <property type="match status" value="1"/>
</dbReference>